<accession>A0ABV5HFG5</accession>
<sequence>MSKVYNTSNCDEIKLSFELSNNLGFIPLYTRVFLDLQNGVNVQKPMFVTPMHLTDASIPLTPSFTHNKGLLYFETYISYKSLNASSKEQIIANAKKLIFNYKIQDCNGTSEEFSAYDLGPVDIKSKELIYFVALIDLI</sequence>
<evidence type="ECO:0000313" key="2">
    <source>
        <dbReference type="Proteomes" id="UP001589562"/>
    </source>
</evidence>
<evidence type="ECO:0008006" key="3">
    <source>
        <dbReference type="Google" id="ProtNLM"/>
    </source>
</evidence>
<organism evidence="1 2">
    <name type="scientific">Flavobacterium gyeonganense</name>
    <dbReference type="NCBI Taxonomy" id="1310418"/>
    <lineage>
        <taxon>Bacteria</taxon>
        <taxon>Pseudomonadati</taxon>
        <taxon>Bacteroidota</taxon>
        <taxon>Flavobacteriia</taxon>
        <taxon>Flavobacteriales</taxon>
        <taxon>Flavobacteriaceae</taxon>
        <taxon>Flavobacterium</taxon>
    </lineage>
</organism>
<evidence type="ECO:0000313" key="1">
    <source>
        <dbReference type="EMBL" id="MFB9110409.1"/>
    </source>
</evidence>
<dbReference type="Proteomes" id="UP001589562">
    <property type="component" value="Unassembled WGS sequence"/>
</dbReference>
<comment type="caution">
    <text evidence="1">The sequence shown here is derived from an EMBL/GenBank/DDBJ whole genome shotgun (WGS) entry which is preliminary data.</text>
</comment>
<reference evidence="1 2" key="1">
    <citation type="submission" date="2024-09" db="EMBL/GenBank/DDBJ databases">
        <authorList>
            <person name="Sun Q."/>
            <person name="Mori K."/>
        </authorList>
    </citation>
    <scope>NUCLEOTIDE SEQUENCE [LARGE SCALE GENOMIC DNA]</scope>
    <source>
        <strain evidence="1 2">CECT 8365</strain>
    </source>
</reference>
<protein>
    <recommendedName>
        <fullName evidence="3">DUF3168 domain-containing protein</fullName>
    </recommendedName>
</protein>
<name>A0ABV5HFG5_9FLAO</name>
<dbReference type="RefSeq" id="WP_278008754.1">
    <property type="nucleotide sequence ID" value="NZ_CP121112.1"/>
</dbReference>
<dbReference type="EMBL" id="JBHMFE010000022">
    <property type="protein sequence ID" value="MFB9110409.1"/>
    <property type="molecule type" value="Genomic_DNA"/>
</dbReference>
<gene>
    <name evidence="1" type="ORF">ACFFVK_17630</name>
</gene>
<proteinExistence type="predicted"/>
<keyword evidence="2" id="KW-1185">Reference proteome</keyword>